<dbReference type="Gene3D" id="1.10.340.30">
    <property type="entry name" value="Hypothetical protein, domain 2"/>
    <property type="match status" value="1"/>
</dbReference>
<protein>
    <recommendedName>
        <fullName evidence="6">Adenine DNA glycosylase</fullName>
        <ecNumber evidence="5">3.2.2.31</ecNumber>
    </recommendedName>
</protein>
<evidence type="ECO:0000313" key="17">
    <source>
        <dbReference type="Proteomes" id="UP000050544"/>
    </source>
</evidence>
<dbReference type="SUPFAM" id="SSF55811">
    <property type="entry name" value="Nudix"/>
    <property type="match status" value="1"/>
</dbReference>
<evidence type="ECO:0000313" key="16">
    <source>
        <dbReference type="EMBL" id="KPL83794.1"/>
    </source>
</evidence>
<dbReference type="RefSeq" id="WP_083461590.1">
    <property type="nucleotide sequence ID" value="NZ_LGKO01000002.1"/>
</dbReference>
<dbReference type="InterPro" id="IPR015797">
    <property type="entry name" value="NUDIX_hydrolase-like_dom_sf"/>
</dbReference>
<evidence type="ECO:0000256" key="12">
    <source>
        <dbReference type="ARBA" id="ARBA00023014"/>
    </source>
</evidence>
<keyword evidence="8" id="KW-0479">Metal-binding</keyword>
<keyword evidence="17" id="KW-1185">Reference proteome</keyword>
<dbReference type="CDD" id="cd00056">
    <property type="entry name" value="ENDO3c"/>
    <property type="match status" value="1"/>
</dbReference>
<dbReference type="OrthoDB" id="9802365at2"/>
<dbReference type="GO" id="GO:0000701">
    <property type="term" value="F:purine-specific mismatch base pair DNA N-glycosylase activity"/>
    <property type="evidence" value="ECO:0007669"/>
    <property type="project" value="UniProtKB-EC"/>
</dbReference>
<dbReference type="GO" id="GO:0034039">
    <property type="term" value="F:8-oxo-7,8-dihydroguanine DNA N-glycosylase activity"/>
    <property type="evidence" value="ECO:0007669"/>
    <property type="project" value="TreeGrafter"/>
</dbReference>
<dbReference type="GO" id="GO:0006298">
    <property type="term" value="P:mismatch repair"/>
    <property type="evidence" value="ECO:0007669"/>
    <property type="project" value="TreeGrafter"/>
</dbReference>
<evidence type="ECO:0000256" key="10">
    <source>
        <dbReference type="ARBA" id="ARBA00022801"/>
    </source>
</evidence>
<dbReference type="InterPro" id="IPR004036">
    <property type="entry name" value="Endonuclease-III-like_CS2"/>
</dbReference>
<dbReference type="Pfam" id="PF00730">
    <property type="entry name" value="HhH-GPD"/>
    <property type="match status" value="1"/>
</dbReference>
<evidence type="ECO:0000256" key="5">
    <source>
        <dbReference type="ARBA" id="ARBA00012045"/>
    </source>
</evidence>
<dbReference type="EMBL" id="LGKO01000002">
    <property type="protein sequence ID" value="KPL83794.1"/>
    <property type="molecule type" value="Genomic_DNA"/>
</dbReference>
<keyword evidence="10" id="KW-0378">Hydrolase</keyword>
<dbReference type="InterPro" id="IPR023170">
    <property type="entry name" value="HhH_base_excis_C"/>
</dbReference>
<dbReference type="InterPro" id="IPR003651">
    <property type="entry name" value="Endonuclease3_FeS-loop_motif"/>
</dbReference>
<dbReference type="EC" id="3.2.2.31" evidence="5"/>
<evidence type="ECO:0000256" key="7">
    <source>
        <dbReference type="ARBA" id="ARBA00022485"/>
    </source>
</evidence>
<comment type="catalytic activity">
    <reaction evidence="1">
        <text>Hydrolyzes free adenine bases from 7,8-dihydro-8-oxoguanine:adenine mismatched double-stranded DNA, leaving an apurinic site.</text>
        <dbReference type="EC" id="3.2.2.31"/>
    </reaction>
</comment>
<comment type="caution">
    <text evidence="16">The sequence shown here is derived from an EMBL/GenBank/DDBJ whole genome shotgun (WGS) entry which is preliminary data.</text>
</comment>
<dbReference type="InterPro" id="IPR011257">
    <property type="entry name" value="DNA_glycosylase"/>
</dbReference>
<evidence type="ECO:0000256" key="9">
    <source>
        <dbReference type="ARBA" id="ARBA00022763"/>
    </source>
</evidence>
<evidence type="ECO:0000256" key="8">
    <source>
        <dbReference type="ARBA" id="ARBA00022723"/>
    </source>
</evidence>
<dbReference type="InterPro" id="IPR029119">
    <property type="entry name" value="MutY_C"/>
</dbReference>
<comment type="function">
    <text evidence="3">Adenine glycosylase active on G-A mispairs. MutY also corrects error-prone DNA synthesis past GO lesions which are due to the oxidatively damaged form of guanine: 7,8-dihydro-8-oxoguanine (8-oxo-dGTP).</text>
</comment>
<dbReference type="GO" id="GO:0046872">
    <property type="term" value="F:metal ion binding"/>
    <property type="evidence" value="ECO:0007669"/>
    <property type="project" value="UniProtKB-KW"/>
</dbReference>
<keyword evidence="11" id="KW-0408">Iron</keyword>
<dbReference type="InterPro" id="IPR000086">
    <property type="entry name" value="NUDIX_hydrolase_dom"/>
</dbReference>
<reference evidence="16 17" key="1">
    <citation type="submission" date="2015-07" db="EMBL/GenBank/DDBJ databases">
        <title>Whole genome sequence of Thermanaerothrix daxensis DSM 23592.</title>
        <authorList>
            <person name="Hemp J."/>
            <person name="Ward L.M."/>
            <person name="Pace L.A."/>
            <person name="Fischer W.W."/>
        </authorList>
    </citation>
    <scope>NUCLEOTIDE SEQUENCE [LARGE SCALE GENOMIC DNA]</scope>
    <source>
        <strain evidence="16 17">GNS-1</strain>
    </source>
</reference>
<evidence type="ECO:0000256" key="11">
    <source>
        <dbReference type="ARBA" id="ARBA00023004"/>
    </source>
</evidence>
<dbReference type="Gene3D" id="1.10.1670.10">
    <property type="entry name" value="Helix-hairpin-Helix base-excision DNA repair enzymes (C-terminal)"/>
    <property type="match status" value="1"/>
</dbReference>
<evidence type="ECO:0000256" key="1">
    <source>
        <dbReference type="ARBA" id="ARBA00000843"/>
    </source>
</evidence>
<evidence type="ECO:0000256" key="6">
    <source>
        <dbReference type="ARBA" id="ARBA00022023"/>
    </source>
</evidence>
<evidence type="ECO:0000259" key="15">
    <source>
        <dbReference type="PROSITE" id="PS51462"/>
    </source>
</evidence>
<dbReference type="Proteomes" id="UP000050544">
    <property type="component" value="Unassembled WGS sequence"/>
</dbReference>
<dbReference type="STRING" id="869279.SE15_00610"/>
<dbReference type="InterPro" id="IPR044298">
    <property type="entry name" value="MIG/MutY"/>
</dbReference>
<evidence type="ECO:0000256" key="3">
    <source>
        <dbReference type="ARBA" id="ARBA00002933"/>
    </source>
</evidence>
<sequence length="361" mass="40423">MVSELAQRLLAWFDQNARALPWRESPPHPYRVWVSEVMLQQTQVETVLPYYQRWMTRFPDLETLAAATEQEVLRLWEGLGYYQRARALHRAAQILVRERDGCFPQRATEWQTLPGIGPYTAAAIASIAFGEVVLALDGNVRRVLARLFDLDLPVDSPAGERELRRIGQVHVPIDRPGDFNQALMDLGATLCRPQTPQCEVCPVAGLCLARARGTQSLRPVRRRGGAVPHYIVTAAVIWRGEQVLLAQRPPQGLLGGLWEFPGGKQEPGESLEEALQREIREELGTTIVVGEKVGVFRHAYSHFRVTLHAFHCCLVGGEPQPLEATALEWVPVTRLTHYPMGKLDRQIAQTLMQARPSASAG</sequence>
<dbReference type="CDD" id="cd03425">
    <property type="entry name" value="NUDIX_MutT_NudA_like"/>
    <property type="match status" value="1"/>
</dbReference>
<evidence type="ECO:0000256" key="14">
    <source>
        <dbReference type="ARBA" id="ARBA00023295"/>
    </source>
</evidence>
<evidence type="ECO:0000256" key="2">
    <source>
        <dbReference type="ARBA" id="ARBA00001966"/>
    </source>
</evidence>
<keyword evidence="14" id="KW-0326">Glycosidase</keyword>
<dbReference type="GO" id="GO:0035485">
    <property type="term" value="F:adenine/guanine mispair binding"/>
    <property type="evidence" value="ECO:0007669"/>
    <property type="project" value="TreeGrafter"/>
</dbReference>
<dbReference type="PROSITE" id="PS00893">
    <property type="entry name" value="NUDIX_BOX"/>
    <property type="match status" value="1"/>
</dbReference>
<keyword evidence="9" id="KW-0227">DNA damage</keyword>
<dbReference type="Pfam" id="PF14815">
    <property type="entry name" value="NUDIX_4"/>
    <property type="match status" value="1"/>
</dbReference>
<proteinExistence type="inferred from homology"/>
<feature type="domain" description="Nudix hydrolase" evidence="15">
    <location>
        <begin position="228"/>
        <end position="353"/>
    </location>
</feature>
<keyword evidence="7" id="KW-0004">4Fe-4S</keyword>
<dbReference type="PROSITE" id="PS01155">
    <property type="entry name" value="ENDONUCLEASE_III_2"/>
    <property type="match status" value="1"/>
</dbReference>
<dbReference type="InterPro" id="IPR020476">
    <property type="entry name" value="Nudix_hydrolase"/>
</dbReference>
<dbReference type="PATRIC" id="fig|869279.4.peg.122"/>
<dbReference type="FunFam" id="1.10.340.30:FF:000002">
    <property type="entry name" value="Adenine DNA glycosylase"/>
    <property type="match status" value="1"/>
</dbReference>
<comment type="similarity">
    <text evidence="4">Belongs to the Nth/MutY family.</text>
</comment>
<keyword evidence="12" id="KW-0411">Iron-sulfur</keyword>
<dbReference type="GO" id="GO:0032357">
    <property type="term" value="F:oxidized purine DNA binding"/>
    <property type="evidence" value="ECO:0007669"/>
    <property type="project" value="TreeGrafter"/>
</dbReference>
<organism evidence="16 17">
    <name type="scientific">Thermanaerothrix daxensis</name>
    <dbReference type="NCBI Taxonomy" id="869279"/>
    <lineage>
        <taxon>Bacteria</taxon>
        <taxon>Bacillati</taxon>
        <taxon>Chloroflexota</taxon>
        <taxon>Anaerolineae</taxon>
        <taxon>Anaerolineales</taxon>
        <taxon>Anaerolineaceae</taxon>
        <taxon>Thermanaerothrix</taxon>
    </lineage>
</organism>
<dbReference type="PRINTS" id="PR00502">
    <property type="entry name" value="NUDIXFAMILY"/>
</dbReference>
<dbReference type="AlphaFoldDB" id="A0A0N8GQI5"/>
<dbReference type="InterPro" id="IPR005760">
    <property type="entry name" value="A/G_AdeGlyc_MutY"/>
</dbReference>
<dbReference type="NCBIfam" id="TIGR01084">
    <property type="entry name" value="mutY"/>
    <property type="match status" value="1"/>
</dbReference>
<gene>
    <name evidence="16" type="ORF">SE15_00610</name>
</gene>
<dbReference type="SMART" id="SM00478">
    <property type="entry name" value="ENDO3c"/>
    <property type="match status" value="1"/>
</dbReference>
<dbReference type="GO" id="GO:0051539">
    <property type="term" value="F:4 iron, 4 sulfur cluster binding"/>
    <property type="evidence" value="ECO:0007669"/>
    <property type="project" value="UniProtKB-KW"/>
</dbReference>
<dbReference type="PROSITE" id="PS51462">
    <property type="entry name" value="NUDIX"/>
    <property type="match status" value="1"/>
</dbReference>
<accession>A0A0N8GQI5</accession>
<dbReference type="PANTHER" id="PTHR42944:SF1">
    <property type="entry name" value="ADENINE DNA GLYCOSYLASE"/>
    <property type="match status" value="1"/>
</dbReference>
<dbReference type="GO" id="GO:0006284">
    <property type="term" value="P:base-excision repair"/>
    <property type="evidence" value="ECO:0007669"/>
    <property type="project" value="InterPro"/>
</dbReference>
<dbReference type="SUPFAM" id="SSF48150">
    <property type="entry name" value="DNA-glycosylase"/>
    <property type="match status" value="1"/>
</dbReference>
<dbReference type="SMART" id="SM00525">
    <property type="entry name" value="FES"/>
    <property type="match status" value="1"/>
</dbReference>
<keyword evidence="13" id="KW-0234">DNA repair</keyword>
<dbReference type="InterPro" id="IPR003265">
    <property type="entry name" value="HhH-GPD_domain"/>
</dbReference>
<name>A0A0N8GQI5_9CHLR</name>
<evidence type="ECO:0000256" key="4">
    <source>
        <dbReference type="ARBA" id="ARBA00008343"/>
    </source>
</evidence>
<evidence type="ECO:0000256" key="13">
    <source>
        <dbReference type="ARBA" id="ARBA00023204"/>
    </source>
</evidence>
<dbReference type="Gene3D" id="3.90.79.10">
    <property type="entry name" value="Nucleoside Triphosphate Pyrophosphohydrolase"/>
    <property type="match status" value="1"/>
</dbReference>
<comment type="cofactor">
    <cofactor evidence="2">
        <name>[4Fe-4S] cluster</name>
        <dbReference type="ChEBI" id="CHEBI:49883"/>
    </cofactor>
</comment>
<dbReference type="InterPro" id="IPR020084">
    <property type="entry name" value="NUDIX_hydrolase_CS"/>
</dbReference>
<dbReference type="PANTHER" id="PTHR42944">
    <property type="entry name" value="ADENINE DNA GLYCOSYLASE"/>
    <property type="match status" value="1"/>
</dbReference>